<dbReference type="Gene3D" id="3.40.50.300">
    <property type="entry name" value="P-loop containing nucleotide triphosphate hydrolases"/>
    <property type="match status" value="1"/>
</dbReference>
<sequence length="152" mass="17343">MPLLVLESDRLRKVLAPNPRYTRGESHRLFAACHLLIEEYLIQDRLVLLDATNLTEDFRQPLYDIAQRVSVPLVLVRLTAPQEVVRQRLSDRGAGMHPSDYSDAGWLIYSRMHPHEEVFARSHLNVDSSSDISQSLDEVVRLVKGDNRATLA</sequence>
<protein>
    <submittedName>
        <fullName evidence="1">Uncharacterized protein</fullName>
    </submittedName>
</protein>
<dbReference type="EMBL" id="UINC01059385">
    <property type="protein sequence ID" value="SVB82736.1"/>
    <property type="molecule type" value="Genomic_DNA"/>
</dbReference>
<dbReference type="Pfam" id="PF13671">
    <property type="entry name" value="AAA_33"/>
    <property type="match status" value="1"/>
</dbReference>
<organism evidence="1">
    <name type="scientific">marine metagenome</name>
    <dbReference type="NCBI Taxonomy" id="408172"/>
    <lineage>
        <taxon>unclassified sequences</taxon>
        <taxon>metagenomes</taxon>
        <taxon>ecological metagenomes</taxon>
    </lineage>
</organism>
<dbReference type="InterPro" id="IPR027417">
    <property type="entry name" value="P-loop_NTPase"/>
</dbReference>
<evidence type="ECO:0000313" key="1">
    <source>
        <dbReference type="EMBL" id="SVB82736.1"/>
    </source>
</evidence>
<reference evidence="1" key="1">
    <citation type="submission" date="2018-05" db="EMBL/GenBank/DDBJ databases">
        <authorList>
            <person name="Lanie J.A."/>
            <person name="Ng W.-L."/>
            <person name="Kazmierczak K.M."/>
            <person name="Andrzejewski T.M."/>
            <person name="Davidsen T.M."/>
            <person name="Wayne K.J."/>
            <person name="Tettelin H."/>
            <person name="Glass J.I."/>
            <person name="Rusch D."/>
            <person name="Podicherti R."/>
            <person name="Tsui H.-C.T."/>
            <person name="Winkler M.E."/>
        </authorList>
    </citation>
    <scope>NUCLEOTIDE SEQUENCE</scope>
</reference>
<name>A0A382H613_9ZZZZ</name>
<dbReference type="SUPFAM" id="SSF52540">
    <property type="entry name" value="P-loop containing nucleoside triphosphate hydrolases"/>
    <property type="match status" value="1"/>
</dbReference>
<proteinExistence type="predicted"/>
<dbReference type="AlphaFoldDB" id="A0A382H613"/>
<gene>
    <name evidence="1" type="ORF">METZ01_LOCUS235590</name>
</gene>
<accession>A0A382H613</accession>